<evidence type="ECO:0000313" key="4">
    <source>
        <dbReference type="Proteomes" id="UP000031196"/>
    </source>
</evidence>
<comment type="caution">
    <text evidence="3">The sequence shown here is derived from an EMBL/GenBank/DDBJ whole genome shotgun (WGS) entry which is preliminary data.</text>
</comment>
<sequence length="211" mass="23288">MKSSFVGRLFVPAYSKTPMRSRVLKWIVKFEGGDMYSLTLREILLKYFKVSVGSYSYGSLLNIGNADQYTEIENYVSIGPNVRRYGAAHPLEGASLHPLFYNPALGLVGEGEDVERTPCRIHHDAWIGANVTILPGCRHIGEGAVVGAGSVVTKDVPPFTIVAGNPARIVKARFPRARQDQILREAPWDLEPEQALNRLNYINLGMTASAE</sequence>
<organism evidence="3 4">
    <name type="scientific">Pseudarthrobacter phenanthrenivorans</name>
    <name type="common">Arthrobacter phenanthrenivorans</name>
    <dbReference type="NCBI Taxonomy" id="361575"/>
    <lineage>
        <taxon>Bacteria</taxon>
        <taxon>Bacillati</taxon>
        <taxon>Actinomycetota</taxon>
        <taxon>Actinomycetes</taxon>
        <taxon>Micrococcales</taxon>
        <taxon>Micrococcaceae</taxon>
        <taxon>Pseudarthrobacter</taxon>
    </lineage>
</organism>
<dbReference type="Pfam" id="PF00132">
    <property type="entry name" value="Hexapep"/>
    <property type="match status" value="1"/>
</dbReference>
<evidence type="ECO:0000256" key="1">
    <source>
        <dbReference type="ARBA" id="ARBA00007274"/>
    </source>
</evidence>
<accession>A0A0B4DKW2</accession>
<evidence type="ECO:0000256" key="2">
    <source>
        <dbReference type="ARBA" id="ARBA00022679"/>
    </source>
</evidence>
<gene>
    <name evidence="3" type="ORF">RM50_01840</name>
</gene>
<dbReference type="AlphaFoldDB" id="A0A0B4DKW2"/>
<keyword evidence="2 3" id="KW-0808">Transferase</keyword>
<dbReference type="RefSeq" id="WP_430929381.1">
    <property type="nucleotide sequence ID" value="NZ_JWTB01000004.1"/>
</dbReference>
<comment type="similarity">
    <text evidence="1">Belongs to the transferase hexapeptide repeat family.</text>
</comment>
<dbReference type="EMBL" id="JWTB01000004">
    <property type="protein sequence ID" value="KIC69487.1"/>
    <property type="molecule type" value="Genomic_DNA"/>
</dbReference>
<reference evidence="3 4" key="1">
    <citation type="submission" date="2014-12" db="EMBL/GenBank/DDBJ databases">
        <title>Genome sequencing of Arthrobacter phenanthrenivorans SWC37.</title>
        <authorList>
            <person name="Tan P.W."/>
            <person name="Chan K.-G."/>
        </authorList>
    </citation>
    <scope>NUCLEOTIDE SEQUENCE [LARGE SCALE GENOMIC DNA]</scope>
    <source>
        <strain evidence="3 4">SWC37</strain>
    </source>
</reference>
<name>A0A0B4DKW2_PSEPS</name>
<dbReference type="PANTHER" id="PTHR23416">
    <property type="entry name" value="SIALIC ACID SYNTHASE-RELATED"/>
    <property type="match status" value="1"/>
</dbReference>
<dbReference type="GO" id="GO:0008374">
    <property type="term" value="F:O-acyltransferase activity"/>
    <property type="evidence" value="ECO:0007669"/>
    <property type="project" value="TreeGrafter"/>
</dbReference>
<evidence type="ECO:0000313" key="3">
    <source>
        <dbReference type="EMBL" id="KIC69487.1"/>
    </source>
</evidence>
<dbReference type="Proteomes" id="UP000031196">
    <property type="component" value="Unassembled WGS sequence"/>
</dbReference>
<dbReference type="InterPro" id="IPR001451">
    <property type="entry name" value="Hexapep"/>
</dbReference>
<dbReference type="Gene3D" id="2.160.10.10">
    <property type="entry name" value="Hexapeptide repeat proteins"/>
    <property type="match status" value="1"/>
</dbReference>
<dbReference type="CDD" id="cd03349">
    <property type="entry name" value="LbH_XAT"/>
    <property type="match status" value="1"/>
</dbReference>
<proteinExistence type="inferred from homology"/>
<dbReference type="SUPFAM" id="SSF51161">
    <property type="entry name" value="Trimeric LpxA-like enzymes"/>
    <property type="match status" value="1"/>
</dbReference>
<dbReference type="InterPro" id="IPR051159">
    <property type="entry name" value="Hexapeptide_acetyltransf"/>
</dbReference>
<dbReference type="InterPro" id="IPR011004">
    <property type="entry name" value="Trimer_LpxA-like_sf"/>
</dbReference>
<dbReference type="PANTHER" id="PTHR23416:SF23">
    <property type="entry name" value="ACETYLTRANSFERASE C18B11.09C-RELATED"/>
    <property type="match status" value="1"/>
</dbReference>
<protein>
    <submittedName>
        <fullName evidence="3">Acetyltransferase</fullName>
    </submittedName>
</protein>